<keyword evidence="2" id="KW-1185">Reference proteome</keyword>
<accession>H0E3C8</accession>
<reference evidence="1 2" key="1">
    <citation type="journal article" date="2013" name="Biodegradation">
        <title>Quantitative proteomic analysis of ibuprofen-degrading Patulibacter sp. strain I11.</title>
        <authorList>
            <person name="Almeida B."/>
            <person name="Kjeldal H."/>
            <person name="Lolas I."/>
            <person name="Knudsen A.D."/>
            <person name="Carvalho G."/>
            <person name="Nielsen K.L."/>
            <person name="Barreto Crespo M.T."/>
            <person name="Stensballe A."/>
            <person name="Nielsen J.L."/>
        </authorList>
    </citation>
    <scope>NUCLEOTIDE SEQUENCE [LARGE SCALE GENOMIC DNA]</scope>
    <source>
        <strain evidence="1 2">I11</strain>
    </source>
</reference>
<dbReference type="AlphaFoldDB" id="H0E3C8"/>
<evidence type="ECO:0000313" key="2">
    <source>
        <dbReference type="Proteomes" id="UP000005143"/>
    </source>
</evidence>
<name>H0E3C8_9ACTN</name>
<evidence type="ECO:0000313" key="1">
    <source>
        <dbReference type="EMBL" id="EHN11812.1"/>
    </source>
</evidence>
<dbReference type="EMBL" id="AGUD01000065">
    <property type="protein sequence ID" value="EHN11812.1"/>
    <property type="molecule type" value="Genomic_DNA"/>
</dbReference>
<gene>
    <name evidence="1" type="ORF">PAI11_12960</name>
</gene>
<proteinExistence type="predicted"/>
<organism evidence="1 2">
    <name type="scientific">Patulibacter medicamentivorans</name>
    <dbReference type="NCBI Taxonomy" id="1097667"/>
    <lineage>
        <taxon>Bacteria</taxon>
        <taxon>Bacillati</taxon>
        <taxon>Actinomycetota</taxon>
        <taxon>Thermoleophilia</taxon>
        <taxon>Solirubrobacterales</taxon>
        <taxon>Patulibacteraceae</taxon>
        <taxon>Patulibacter</taxon>
    </lineage>
</organism>
<sequence length="78" mass="8842">MSRYRRLANGQYCIAYDVERERKPTVTAPVGTKTKIQLKLFNKGGRLGKAYRRTTTVQQGSPSYSTKPYRKALGRIGC</sequence>
<dbReference type="Proteomes" id="UP000005143">
    <property type="component" value="Unassembled WGS sequence"/>
</dbReference>
<protein>
    <submittedName>
        <fullName evidence="1">Uncharacterized protein</fullName>
    </submittedName>
</protein>
<comment type="caution">
    <text evidence="1">The sequence shown here is derived from an EMBL/GenBank/DDBJ whole genome shotgun (WGS) entry which is preliminary data.</text>
</comment>